<accession>A0ABW2CJ76</accession>
<protein>
    <submittedName>
        <fullName evidence="1">Immunity 51 family protein</fullName>
    </submittedName>
</protein>
<evidence type="ECO:0000313" key="1">
    <source>
        <dbReference type="EMBL" id="MFC6880641.1"/>
    </source>
</evidence>
<name>A0ABW2CJ76_9ACTN</name>
<keyword evidence="2" id="KW-1185">Reference proteome</keyword>
<sequence>MTAMRLIETTPGKFSLLLDAGTTDVDDLVEQLGHEPNGYFWEGVAQFLVSTESPALAERFSYDPEGGMFCAYSEDQTALQKLAALMTPLTTDADRMRKLITSAKASGFEFDD</sequence>
<dbReference type="Proteomes" id="UP001596380">
    <property type="component" value="Unassembled WGS sequence"/>
</dbReference>
<evidence type="ECO:0000313" key="2">
    <source>
        <dbReference type="Proteomes" id="UP001596380"/>
    </source>
</evidence>
<gene>
    <name evidence="1" type="ORF">ACFQKB_12795</name>
</gene>
<dbReference type="Pfam" id="PF15595">
    <property type="entry name" value="Imm51"/>
    <property type="match status" value="1"/>
</dbReference>
<proteinExistence type="predicted"/>
<dbReference type="EMBL" id="JBHSXS010000005">
    <property type="protein sequence ID" value="MFC6880641.1"/>
    <property type="molecule type" value="Genomic_DNA"/>
</dbReference>
<reference evidence="2" key="1">
    <citation type="journal article" date="2019" name="Int. J. Syst. Evol. Microbiol.">
        <title>The Global Catalogue of Microorganisms (GCM) 10K type strain sequencing project: providing services to taxonomists for standard genome sequencing and annotation.</title>
        <authorList>
            <consortium name="The Broad Institute Genomics Platform"/>
            <consortium name="The Broad Institute Genome Sequencing Center for Infectious Disease"/>
            <person name="Wu L."/>
            <person name="Ma J."/>
        </authorList>
    </citation>
    <scope>NUCLEOTIDE SEQUENCE [LARGE SCALE GENOMIC DNA]</scope>
    <source>
        <strain evidence="2">JCM 3369</strain>
    </source>
</reference>
<comment type="caution">
    <text evidence="1">The sequence shown here is derived from an EMBL/GenBank/DDBJ whole genome shotgun (WGS) entry which is preliminary data.</text>
</comment>
<dbReference type="InterPro" id="IPR028956">
    <property type="entry name" value="Imm51"/>
</dbReference>
<dbReference type="RefSeq" id="WP_160820787.1">
    <property type="nucleotide sequence ID" value="NZ_JBHSXS010000005.1"/>
</dbReference>
<organism evidence="1 2">
    <name type="scientific">Actinomadura yumaensis</name>
    <dbReference type="NCBI Taxonomy" id="111807"/>
    <lineage>
        <taxon>Bacteria</taxon>
        <taxon>Bacillati</taxon>
        <taxon>Actinomycetota</taxon>
        <taxon>Actinomycetes</taxon>
        <taxon>Streptosporangiales</taxon>
        <taxon>Thermomonosporaceae</taxon>
        <taxon>Actinomadura</taxon>
    </lineage>
</organism>